<dbReference type="AlphaFoldDB" id="A0A8W8IDJ0"/>
<protein>
    <submittedName>
        <fullName evidence="1">Uncharacterized protein</fullName>
    </submittedName>
</protein>
<proteinExistence type="predicted"/>
<reference evidence="1" key="1">
    <citation type="submission" date="2022-08" db="UniProtKB">
        <authorList>
            <consortium name="EnsemblMetazoa"/>
        </authorList>
    </citation>
    <scope>IDENTIFICATION</scope>
    <source>
        <strain evidence="1">05x7-T-G4-1.051#20</strain>
    </source>
</reference>
<sequence>MAYNLSTHQCCKNSTIIPEHQSCCGYRGYDNRTQLCTDNYTIINRTKIKDCTNTSKSCNNKFSAKRRRVSRSICNTCFWRPRRIYREISSGKQNVCKRHTYNITIDNTTDRDIVWILDAKYKNKDKMESYVKIIIPCKSEKLNKTGDYLLVTDSTIDGETLRLGDSDLLMQRHSKLLKLVKKKQRRCRLVSVVLSEIRRLIRKFLGIK</sequence>
<evidence type="ECO:0000313" key="1">
    <source>
        <dbReference type="EnsemblMetazoa" id="G13497.1:cds"/>
    </source>
</evidence>
<name>A0A8W8IDJ0_MAGGI</name>
<dbReference type="OrthoDB" id="6157149at2759"/>
<dbReference type="Proteomes" id="UP000005408">
    <property type="component" value="Unassembled WGS sequence"/>
</dbReference>
<keyword evidence="2" id="KW-1185">Reference proteome</keyword>
<organism evidence="1 2">
    <name type="scientific">Magallana gigas</name>
    <name type="common">Pacific oyster</name>
    <name type="synonym">Crassostrea gigas</name>
    <dbReference type="NCBI Taxonomy" id="29159"/>
    <lineage>
        <taxon>Eukaryota</taxon>
        <taxon>Metazoa</taxon>
        <taxon>Spiralia</taxon>
        <taxon>Lophotrochozoa</taxon>
        <taxon>Mollusca</taxon>
        <taxon>Bivalvia</taxon>
        <taxon>Autobranchia</taxon>
        <taxon>Pteriomorphia</taxon>
        <taxon>Ostreida</taxon>
        <taxon>Ostreoidea</taxon>
        <taxon>Ostreidae</taxon>
        <taxon>Magallana</taxon>
    </lineage>
</organism>
<evidence type="ECO:0000313" key="2">
    <source>
        <dbReference type="Proteomes" id="UP000005408"/>
    </source>
</evidence>
<dbReference type="EnsemblMetazoa" id="G13497.1">
    <property type="protein sequence ID" value="G13497.1:cds"/>
    <property type="gene ID" value="G13497"/>
</dbReference>
<accession>A0A8W8IDJ0</accession>